<name>A0ABD2YDJ0_9GENT</name>
<proteinExistence type="predicted"/>
<protein>
    <submittedName>
        <fullName evidence="1">Uncharacterized protein</fullName>
    </submittedName>
</protein>
<dbReference type="AlphaFoldDB" id="A0ABD2YDJ0"/>
<dbReference type="PANTHER" id="PTHR31973:SF187">
    <property type="entry name" value="MUTATOR TRANSPOSASE MUDRA PROTEIN"/>
    <property type="match status" value="1"/>
</dbReference>
<dbReference type="PANTHER" id="PTHR31973">
    <property type="entry name" value="POLYPROTEIN, PUTATIVE-RELATED"/>
    <property type="match status" value="1"/>
</dbReference>
<sequence>MAGYRPIFGVDGCFLKSDSGGILLIAVGIDPNNCLFSFVIAIIEGETKDSCNWSLAGYKGKTLRDALCAAAKATTLEAFRKKMTKIATIDEDAANHLRNGIGLILAPFRNVTHC</sequence>
<accession>A0ABD2YDJ0</accession>
<evidence type="ECO:0000313" key="1">
    <source>
        <dbReference type="EMBL" id="KAL3503927.1"/>
    </source>
</evidence>
<dbReference type="EMBL" id="JBJUIK010000014">
    <property type="protein sequence ID" value="KAL3503927.1"/>
    <property type="molecule type" value="Genomic_DNA"/>
</dbReference>
<organism evidence="1 2">
    <name type="scientific">Cinchona calisaya</name>
    <dbReference type="NCBI Taxonomy" id="153742"/>
    <lineage>
        <taxon>Eukaryota</taxon>
        <taxon>Viridiplantae</taxon>
        <taxon>Streptophyta</taxon>
        <taxon>Embryophyta</taxon>
        <taxon>Tracheophyta</taxon>
        <taxon>Spermatophyta</taxon>
        <taxon>Magnoliopsida</taxon>
        <taxon>eudicotyledons</taxon>
        <taxon>Gunneridae</taxon>
        <taxon>Pentapetalae</taxon>
        <taxon>asterids</taxon>
        <taxon>lamiids</taxon>
        <taxon>Gentianales</taxon>
        <taxon>Rubiaceae</taxon>
        <taxon>Cinchonoideae</taxon>
        <taxon>Cinchoneae</taxon>
        <taxon>Cinchona</taxon>
    </lineage>
</organism>
<evidence type="ECO:0000313" key="2">
    <source>
        <dbReference type="Proteomes" id="UP001630127"/>
    </source>
</evidence>
<comment type="caution">
    <text evidence="1">The sequence shown here is derived from an EMBL/GenBank/DDBJ whole genome shotgun (WGS) entry which is preliminary data.</text>
</comment>
<dbReference type="Proteomes" id="UP001630127">
    <property type="component" value="Unassembled WGS sequence"/>
</dbReference>
<gene>
    <name evidence="1" type="ORF">ACH5RR_033768</name>
</gene>
<keyword evidence="2" id="KW-1185">Reference proteome</keyword>
<reference evidence="1 2" key="1">
    <citation type="submission" date="2024-11" db="EMBL/GenBank/DDBJ databases">
        <title>A near-complete genome assembly of Cinchona calisaya.</title>
        <authorList>
            <person name="Lian D.C."/>
            <person name="Zhao X.W."/>
            <person name="Wei L."/>
        </authorList>
    </citation>
    <scope>NUCLEOTIDE SEQUENCE [LARGE SCALE GENOMIC DNA]</scope>
    <source>
        <tissue evidence="1">Nenye</tissue>
    </source>
</reference>